<reference evidence="1" key="1">
    <citation type="journal article" date="2001" name="J. Bacteriol.">
        <title>Cloning of a genetically unstable cytochrome P-450 gene cluster involved in degradation of the pollutant ethyl tert-butyl ether by Rhodococcus ruber.</title>
        <authorList>
            <person name="Chauvaux S."/>
            <person name="Chevalier F."/>
            <person name="Le Dantec C."/>
            <person name="Fayolle F."/>
            <person name="Miras I."/>
            <person name="Kunst F."/>
            <person name="Beguin P."/>
        </authorList>
    </citation>
    <scope>NUCLEOTIDE SEQUENCE</scope>
    <source>
        <strain evidence="1">IFP2001</strain>
    </source>
</reference>
<organism evidence="1">
    <name type="scientific">Rhodococcus ruber</name>
    <dbReference type="NCBI Taxonomy" id="1830"/>
    <lineage>
        <taxon>Bacteria</taxon>
        <taxon>Bacillati</taxon>
        <taxon>Actinomycetota</taxon>
        <taxon>Actinomycetes</taxon>
        <taxon>Mycobacteriales</taxon>
        <taxon>Nocardiaceae</taxon>
        <taxon>Rhodococcus</taxon>
    </lineage>
</organism>
<accession>Q93EX0</accession>
<dbReference type="EMBL" id="AF333761">
    <property type="protein sequence ID" value="AAL25734.1"/>
    <property type="molecule type" value="Genomic_DNA"/>
</dbReference>
<sequence>MAAPSLVGWPDIDVEMAIPVSRPWESSPSEPMILPTGLPRTVPPRTATTRIMHNCATALEVWPRRKYQATGTEPTATAAPTIAGVEIVWVRLLEIATIEVENRFNQLKDMAQHTNQTPKDTTMSQIPNSDCRIEDSGRLVGCQSDPWSVENM</sequence>
<evidence type="ECO:0000313" key="1">
    <source>
        <dbReference type="EMBL" id="AAL25734.1"/>
    </source>
</evidence>
<protein>
    <submittedName>
        <fullName evidence="1">Uncharacterized protein</fullName>
    </submittedName>
</protein>
<proteinExistence type="predicted"/>
<name>Q93EX0_9NOCA</name>
<dbReference type="AlphaFoldDB" id="Q93EX0"/>